<feature type="signal peptide" evidence="1">
    <location>
        <begin position="1"/>
        <end position="26"/>
    </location>
</feature>
<reference evidence="2 3" key="1">
    <citation type="submission" date="2024-09" db="EMBL/GenBank/DDBJ databases">
        <authorList>
            <person name="Sun Q."/>
            <person name="Mori K."/>
        </authorList>
    </citation>
    <scope>NUCLEOTIDE SEQUENCE [LARGE SCALE GENOMIC DNA]</scope>
    <source>
        <strain evidence="2 3">NCAIM B.02301</strain>
    </source>
</reference>
<evidence type="ECO:0000313" key="2">
    <source>
        <dbReference type="EMBL" id="MFC0562358.1"/>
    </source>
</evidence>
<dbReference type="Proteomes" id="UP001589833">
    <property type="component" value="Unassembled WGS sequence"/>
</dbReference>
<gene>
    <name evidence="2" type="ORF">ACFFH4_26340</name>
</gene>
<evidence type="ECO:0000313" key="3">
    <source>
        <dbReference type="Proteomes" id="UP001589833"/>
    </source>
</evidence>
<organism evidence="2 3">
    <name type="scientific">Halalkalibacter alkalisediminis</name>
    <dbReference type="NCBI Taxonomy" id="935616"/>
    <lineage>
        <taxon>Bacteria</taxon>
        <taxon>Bacillati</taxon>
        <taxon>Bacillota</taxon>
        <taxon>Bacilli</taxon>
        <taxon>Bacillales</taxon>
        <taxon>Bacillaceae</taxon>
        <taxon>Halalkalibacter</taxon>
    </lineage>
</organism>
<name>A0ABV6NQK8_9BACI</name>
<sequence>MKKLLSLGVASILIVSPFISSQSAFAADLNRKVTESYEINWDDAWKNVDSLNTIEHFGSSNDPNSIGIYSYGNLASGSTSLGISSQGVTSTGKTTGKIISTVTSATTSLRNSSQGYGGTGPKKTAIGKLTATSEYTMSVVRGNVFTGLTVHTATNSGVLYESGTSQSNVY</sequence>
<accession>A0ABV6NQK8</accession>
<keyword evidence="1" id="KW-0732">Signal</keyword>
<comment type="caution">
    <text evidence="2">The sequence shown here is derived from an EMBL/GenBank/DDBJ whole genome shotgun (WGS) entry which is preliminary data.</text>
</comment>
<evidence type="ECO:0000256" key="1">
    <source>
        <dbReference type="SAM" id="SignalP"/>
    </source>
</evidence>
<dbReference type="EMBL" id="JBHLTR010000130">
    <property type="protein sequence ID" value="MFC0562358.1"/>
    <property type="molecule type" value="Genomic_DNA"/>
</dbReference>
<dbReference type="RefSeq" id="WP_273848466.1">
    <property type="nucleotide sequence ID" value="NZ_JAQQWT010000097.1"/>
</dbReference>
<proteinExistence type="predicted"/>
<feature type="chain" id="PRO_5045651830" evidence="1">
    <location>
        <begin position="27"/>
        <end position="170"/>
    </location>
</feature>
<protein>
    <submittedName>
        <fullName evidence="2">Uncharacterized protein</fullName>
    </submittedName>
</protein>
<keyword evidence="3" id="KW-1185">Reference proteome</keyword>